<feature type="transmembrane region" description="Helical" evidence="1">
    <location>
        <begin position="83"/>
        <end position="101"/>
    </location>
</feature>
<sequence>MKNFLKNKTFWFLVFSVAGIGVGYWLGYSYESGLCYADFESNTFDVSCHQLYNKIGGSLFYSMQAIALVFLVLLFVPHAFNAWKKFAIWFLPLMFIYFAIYENQGFFSVPEESVYRFLSVVYAALSLAIIGWKMLQKQRTIS</sequence>
<feature type="transmembrane region" description="Helical" evidence="1">
    <location>
        <begin position="9"/>
        <end position="27"/>
    </location>
</feature>
<evidence type="ECO:0000256" key="1">
    <source>
        <dbReference type="SAM" id="Phobius"/>
    </source>
</evidence>
<dbReference type="AlphaFoldDB" id="A0A1G2M907"/>
<dbReference type="Proteomes" id="UP000178121">
    <property type="component" value="Unassembled WGS sequence"/>
</dbReference>
<keyword evidence="1" id="KW-0472">Membrane</keyword>
<organism evidence="2 3">
    <name type="scientific">Candidatus Taylorbacteria bacterium RIFCSPHIGHO2_01_FULL_51_15</name>
    <dbReference type="NCBI Taxonomy" id="1802304"/>
    <lineage>
        <taxon>Bacteria</taxon>
        <taxon>Candidatus Tayloriibacteriota</taxon>
    </lineage>
</organism>
<keyword evidence="1" id="KW-0812">Transmembrane</keyword>
<protein>
    <submittedName>
        <fullName evidence="2">Uncharacterized protein</fullName>
    </submittedName>
</protein>
<comment type="caution">
    <text evidence="2">The sequence shown here is derived from an EMBL/GenBank/DDBJ whole genome shotgun (WGS) entry which is preliminary data.</text>
</comment>
<keyword evidence="1" id="KW-1133">Transmembrane helix</keyword>
<reference evidence="2 3" key="1">
    <citation type="journal article" date="2016" name="Nat. Commun.">
        <title>Thousands of microbial genomes shed light on interconnected biogeochemical processes in an aquifer system.</title>
        <authorList>
            <person name="Anantharaman K."/>
            <person name="Brown C.T."/>
            <person name="Hug L.A."/>
            <person name="Sharon I."/>
            <person name="Castelle C.J."/>
            <person name="Probst A.J."/>
            <person name="Thomas B.C."/>
            <person name="Singh A."/>
            <person name="Wilkins M.J."/>
            <person name="Karaoz U."/>
            <person name="Brodie E.L."/>
            <person name="Williams K.H."/>
            <person name="Hubbard S.S."/>
            <person name="Banfield J.F."/>
        </authorList>
    </citation>
    <scope>NUCLEOTIDE SEQUENCE [LARGE SCALE GENOMIC DNA]</scope>
</reference>
<accession>A0A1G2M907</accession>
<feature type="transmembrane region" description="Helical" evidence="1">
    <location>
        <begin position="59"/>
        <end position="76"/>
    </location>
</feature>
<dbReference type="EMBL" id="MHRI01000033">
    <property type="protein sequence ID" value="OHA20224.1"/>
    <property type="molecule type" value="Genomic_DNA"/>
</dbReference>
<proteinExistence type="predicted"/>
<evidence type="ECO:0000313" key="2">
    <source>
        <dbReference type="EMBL" id="OHA20224.1"/>
    </source>
</evidence>
<evidence type="ECO:0000313" key="3">
    <source>
        <dbReference type="Proteomes" id="UP000178121"/>
    </source>
</evidence>
<gene>
    <name evidence="2" type="ORF">A2849_00935</name>
</gene>
<name>A0A1G2M907_9BACT</name>
<feature type="transmembrane region" description="Helical" evidence="1">
    <location>
        <begin position="113"/>
        <end position="132"/>
    </location>
</feature>